<dbReference type="Proteomes" id="UP001183390">
    <property type="component" value="Unassembled WGS sequence"/>
</dbReference>
<evidence type="ECO:0000313" key="8">
    <source>
        <dbReference type="EMBL" id="MDT0326913.1"/>
    </source>
</evidence>
<feature type="transmembrane region" description="Helical" evidence="7">
    <location>
        <begin position="115"/>
        <end position="135"/>
    </location>
</feature>
<reference evidence="9" key="1">
    <citation type="submission" date="2023-07" db="EMBL/GenBank/DDBJ databases">
        <title>30 novel species of actinomycetes from the DSMZ collection.</title>
        <authorList>
            <person name="Nouioui I."/>
        </authorList>
    </citation>
    <scope>NUCLEOTIDE SEQUENCE [LARGE SCALE GENOMIC DNA]</scope>
    <source>
        <strain evidence="9">DSM 44743</strain>
    </source>
</reference>
<dbReference type="PANTHER" id="PTHR33452">
    <property type="entry name" value="OXIDOREDUCTASE CATD-RELATED"/>
    <property type="match status" value="1"/>
</dbReference>
<evidence type="ECO:0000256" key="3">
    <source>
        <dbReference type="ARBA" id="ARBA00022475"/>
    </source>
</evidence>
<keyword evidence="5 7" id="KW-1133">Transmembrane helix</keyword>
<evidence type="ECO:0000313" key="9">
    <source>
        <dbReference type="Proteomes" id="UP001183390"/>
    </source>
</evidence>
<feature type="transmembrane region" description="Helical" evidence="7">
    <location>
        <begin position="78"/>
        <end position="103"/>
    </location>
</feature>
<keyword evidence="3" id="KW-1003">Cell membrane</keyword>
<dbReference type="PANTHER" id="PTHR33452:SF1">
    <property type="entry name" value="INNER MEMBRANE PROTEIN YPHA-RELATED"/>
    <property type="match status" value="1"/>
</dbReference>
<dbReference type="RefSeq" id="WP_311509687.1">
    <property type="nucleotide sequence ID" value="NZ_JAVREP010000001.1"/>
</dbReference>
<keyword evidence="9" id="KW-1185">Reference proteome</keyword>
<dbReference type="InterPro" id="IPR051907">
    <property type="entry name" value="DoxX-like_oxidoreductase"/>
</dbReference>
<gene>
    <name evidence="8" type="ORF">RM479_00615</name>
</gene>
<feature type="transmembrane region" description="Helical" evidence="7">
    <location>
        <begin position="21"/>
        <end position="40"/>
    </location>
</feature>
<proteinExistence type="inferred from homology"/>
<evidence type="ECO:0000256" key="5">
    <source>
        <dbReference type="ARBA" id="ARBA00022989"/>
    </source>
</evidence>
<evidence type="ECO:0000256" key="2">
    <source>
        <dbReference type="ARBA" id="ARBA00006679"/>
    </source>
</evidence>
<dbReference type="Pfam" id="PF07681">
    <property type="entry name" value="DoxX"/>
    <property type="match status" value="1"/>
</dbReference>
<accession>A0ABU2M2P8</accession>
<dbReference type="EMBL" id="JAVREP010000001">
    <property type="protein sequence ID" value="MDT0326913.1"/>
    <property type="molecule type" value="Genomic_DNA"/>
</dbReference>
<comment type="similarity">
    <text evidence="2">Belongs to the DoxX family.</text>
</comment>
<dbReference type="InterPro" id="IPR032808">
    <property type="entry name" value="DoxX"/>
</dbReference>
<organism evidence="8 9">
    <name type="scientific">Nocardiopsis lambiniae</name>
    <dbReference type="NCBI Taxonomy" id="3075539"/>
    <lineage>
        <taxon>Bacteria</taxon>
        <taxon>Bacillati</taxon>
        <taxon>Actinomycetota</taxon>
        <taxon>Actinomycetes</taxon>
        <taxon>Streptosporangiales</taxon>
        <taxon>Nocardiopsidaceae</taxon>
        <taxon>Nocardiopsis</taxon>
    </lineage>
</organism>
<keyword evidence="6 7" id="KW-0472">Membrane</keyword>
<feature type="transmembrane region" description="Helical" evidence="7">
    <location>
        <begin position="52"/>
        <end position="71"/>
    </location>
</feature>
<evidence type="ECO:0000256" key="1">
    <source>
        <dbReference type="ARBA" id="ARBA00004651"/>
    </source>
</evidence>
<protein>
    <submittedName>
        <fullName evidence="8">DoxX family protein</fullName>
    </submittedName>
</protein>
<name>A0ABU2M2P8_9ACTN</name>
<comment type="caution">
    <text evidence="8">The sequence shown here is derived from an EMBL/GenBank/DDBJ whole genome shotgun (WGS) entry which is preliminary data.</text>
</comment>
<comment type="subcellular location">
    <subcellularLocation>
        <location evidence="1">Cell membrane</location>
        <topology evidence="1">Multi-pass membrane protein</topology>
    </subcellularLocation>
</comment>
<evidence type="ECO:0000256" key="7">
    <source>
        <dbReference type="SAM" id="Phobius"/>
    </source>
</evidence>
<evidence type="ECO:0000256" key="6">
    <source>
        <dbReference type="ARBA" id="ARBA00023136"/>
    </source>
</evidence>
<evidence type="ECO:0000256" key="4">
    <source>
        <dbReference type="ARBA" id="ARBA00022692"/>
    </source>
</evidence>
<keyword evidence="4 7" id="KW-0812">Transmembrane</keyword>
<sequence length="155" mass="15931">MTEKPTESVPRQRSIAPHVSDLTALLGRIVVGVVFIAHGLPKAMNPEGTAQGFAAMGIPFPTFSALLGAVIEVGGGLALIIGLALPLAGLALAFMMAGAYYFVHVGDPLVGGYELALVMGATALALGFSGGRYSLDRLLPWGRRGRSRAAEAVSA</sequence>